<feature type="chain" id="PRO_5024334200" description="LTD domain-containing protein" evidence="2">
    <location>
        <begin position="45"/>
        <end position="810"/>
    </location>
</feature>
<name>A0A5M3X111_9ACTN</name>
<dbReference type="NCBIfam" id="NF033681">
    <property type="entry name" value="ExeM_NucH_DNase"/>
    <property type="match status" value="1"/>
</dbReference>
<dbReference type="Proteomes" id="UP000331127">
    <property type="component" value="Unassembled WGS sequence"/>
</dbReference>
<dbReference type="PANTHER" id="PTHR42834">
    <property type="entry name" value="ENDONUCLEASE/EXONUCLEASE/PHOSPHATASE FAMILY PROTEIN (AFU_ORTHOLOGUE AFUA_3G09210)"/>
    <property type="match status" value="1"/>
</dbReference>
<accession>A0A5M3X111</accession>
<dbReference type="CDD" id="cd10283">
    <property type="entry name" value="MnuA_DNase1-like"/>
    <property type="match status" value="1"/>
</dbReference>
<dbReference type="InterPro" id="IPR047971">
    <property type="entry name" value="ExeM-like"/>
</dbReference>
<protein>
    <recommendedName>
        <fullName evidence="3">LTD domain-containing protein</fullName>
    </recommendedName>
</protein>
<feature type="compositionally biased region" description="Low complexity" evidence="1">
    <location>
        <begin position="219"/>
        <end position="239"/>
    </location>
</feature>
<evidence type="ECO:0000313" key="5">
    <source>
        <dbReference type="Proteomes" id="UP000331127"/>
    </source>
</evidence>
<evidence type="ECO:0000313" key="4">
    <source>
        <dbReference type="EMBL" id="GES11988.1"/>
    </source>
</evidence>
<dbReference type="SUPFAM" id="SSF56219">
    <property type="entry name" value="DNase I-like"/>
    <property type="match status" value="1"/>
</dbReference>
<feature type="region of interest" description="Disordered" evidence="1">
    <location>
        <begin position="216"/>
        <end position="273"/>
    </location>
</feature>
<dbReference type="GO" id="GO:0003824">
    <property type="term" value="F:catalytic activity"/>
    <property type="evidence" value="ECO:0007669"/>
    <property type="project" value="InterPro"/>
</dbReference>
<dbReference type="Pfam" id="PF03372">
    <property type="entry name" value="Exo_endo_phos"/>
    <property type="match status" value="1"/>
</dbReference>
<dbReference type="Gene3D" id="3.60.10.10">
    <property type="entry name" value="Endonuclease/exonuclease/phosphatase"/>
    <property type="match status" value="1"/>
</dbReference>
<organism evidence="4 5">
    <name type="scientific">Acrocarpospora macrocephala</name>
    <dbReference type="NCBI Taxonomy" id="150177"/>
    <lineage>
        <taxon>Bacteria</taxon>
        <taxon>Bacillati</taxon>
        <taxon>Actinomycetota</taxon>
        <taxon>Actinomycetes</taxon>
        <taxon>Streptosporangiales</taxon>
        <taxon>Streptosporangiaceae</taxon>
        <taxon>Acrocarpospora</taxon>
    </lineage>
</organism>
<dbReference type="EMBL" id="BLAE01000034">
    <property type="protein sequence ID" value="GES11988.1"/>
    <property type="molecule type" value="Genomic_DNA"/>
</dbReference>
<dbReference type="InterPro" id="IPR036415">
    <property type="entry name" value="Lamin_tail_dom_sf"/>
</dbReference>
<feature type="domain" description="LTD" evidence="3">
    <location>
        <begin position="37"/>
        <end position="181"/>
    </location>
</feature>
<sequence length="810" mass="85035">MSYFLINGFTFQAMRPMPRALAIFVTAGLAVGSIAALPSAPAAAAPGTVVISQVYGGGGNSGAPLSNDYVEVFNRSGAPVSLAGWSVQYTSATGTGNFGSNKTNLTGTVAPGQYHLIQLQAGTTPSGSLPTPDDIGTINMSGTAGKVALVHSTDGLACNGSTVVCTPEQLALVADLVGFGTANFFEGSAAAPTLSNTTAAFRKSAGCADTDDNAADFEAGAPAPRNSATAAAPCGGVEPSPSPSPSASPTVEPSPSPSASPSPSPTPPATCDTPITHRIAQVQGSGDASPIAGQDVRVEGIVTGTFQGTGRFGGFYIQDPKPDNNVATSEGLFVFSSTPVTVGSRVLVSGKVIEFNGLTEISPATVVNICGSATIKPIELELPLKAGTTFERYENMLVTFDDKMAASEIYNLGRFGEITISANERLWQPTDRTGVDTEKDARRTILLDDGSNVQNPPLLPYHSEGLTTVRLGDEVKKLTGVITYGFNLYRVQPTQPVVFRAKNPRPAEPERVGGNVRVASLNTLNWFTTLGSRGATTAIERDRQLAKLVANILSLDPDVAGLMEVERNNDVALNTLVAALNAKAGAGTYKGITHPNPGTDLIQTALIYKPAKVTPVGAAQSSADPIFNRPPLVQTFRKADGKGDTFTILVNHFKSKGCTDVDGPATGPDADQGDGQSCYNAKRVKQATALLALIDSLNLPNVLVAGDINAYGEEDPIHAFEDFGLTSLSKRYIPKDDRYSYVFDGLSGELDHLLVDKDLRKLVTGATIWHINSDEGRFMDYNTEFNPPYLYAPDAYRSSDHDPLLVGLKL</sequence>
<dbReference type="PANTHER" id="PTHR42834:SF1">
    <property type="entry name" value="ENDONUCLEASE_EXONUCLEASE_PHOSPHATASE FAMILY PROTEIN (AFU_ORTHOLOGUE AFUA_3G09210)"/>
    <property type="match status" value="1"/>
</dbReference>
<feature type="signal peptide" evidence="2">
    <location>
        <begin position="1"/>
        <end position="44"/>
    </location>
</feature>
<evidence type="ECO:0000256" key="2">
    <source>
        <dbReference type="SAM" id="SignalP"/>
    </source>
</evidence>
<dbReference type="PROSITE" id="PS51841">
    <property type="entry name" value="LTD"/>
    <property type="match status" value="1"/>
</dbReference>
<reference evidence="4 5" key="1">
    <citation type="submission" date="2019-10" db="EMBL/GenBank/DDBJ databases">
        <title>Whole genome shotgun sequence of Acrocarpospora macrocephala NBRC 16266.</title>
        <authorList>
            <person name="Ichikawa N."/>
            <person name="Kimura A."/>
            <person name="Kitahashi Y."/>
            <person name="Komaki H."/>
            <person name="Oguchi A."/>
        </authorList>
    </citation>
    <scope>NUCLEOTIDE SEQUENCE [LARGE SCALE GENOMIC DNA]</scope>
    <source>
        <strain evidence="4 5">NBRC 16266</strain>
    </source>
</reference>
<comment type="caution">
    <text evidence="4">The sequence shown here is derived from an EMBL/GenBank/DDBJ whole genome shotgun (WGS) entry which is preliminary data.</text>
</comment>
<dbReference type="CDD" id="cd04486">
    <property type="entry name" value="YhcR_OBF_like"/>
    <property type="match status" value="1"/>
</dbReference>
<dbReference type="AlphaFoldDB" id="A0A5M3X111"/>
<keyword evidence="2" id="KW-0732">Signal</keyword>
<keyword evidence="5" id="KW-1185">Reference proteome</keyword>
<dbReference type="InterPro" id="IPR001322">
    <property type="entry name" value="Lamin_tail_dom"/>
</dbReference>
<evidence type="ECO:0000256" key="1">
    <source>
        <dbReference type="SAM" id="MobiDB-lite"/>
    </source>
</evidence>
<dbReference type="InterPro" id="IPR036691">
    <property type="entry name" value="Endo/exonu/phosph_ase_sf"/>
</dbReference>
<dbReference type="SUPFAM" id="SSF74853">
    <property type="entry name" value="Lamin A/C globular tail domain"/>
    <property type="match status" value="1"/>
</dbReference>
<evidence type="ECO:0000259" key="3">
    <source>
        <dbReference type="PROSITE" id="PS51841"/>
    </source>
</evidence>
<gene>
    <name evidence="4" type="ORF">Amac_055850</name>
</gene>
<dbReference type="Pfam" id="PF00932">
    <property type="entry name" value="LTD"/>
    <property type="match status" value="1"/>
</dbReference>
<feature type="compositionally biased region" description="Pro residues" evidence="1">
    <location>
        <begin position="240"/>
        <end position="268"/>
    </location>
</feature>
<proteinExistence type="predicted"/>
<dbReference type="InterPro" id="IPR005135">
    <property type="entry name" value="Endo/exonuclease/phosphatase"/>
</dbReference>